<evidence type="ECO:0000256" key="1">
    <source>
        <dbReference type="SAM" id="SignalP"/>
    </source>
</evidence>
<name>A0A2P2QUN0_RHIMU</name>
<protein>
    <submittedName>
        <fullName evidence="2">Uncharacterized protein</fullName>
    </submittedName>
</protein>
<evidence type="ECO:0000313" key="2">
    <source>
        <dbReference type="EMBL" id="MBX70665.1"/>
    </source>
</evidence>
<reference evidence="2" key="1">
    <citation type="submission" date="2018-02" db="EMBL/GenBank/DDBJ databases">
        <title>Rhizophora mucronata_Transcriptome.</title>
        <authorList>
            <person name="Meera S.P."/>
            <person name="Sreeshan A."/>
            <person name="Augustine A."/>
        </authorList>
    </citation>
    <scope>NUCLEOTIDE SEQUENCE</scope>
    <source>
        <tissue evidence="2">Leaf</tissue>
    </source>
</reference>
<dbReference type="EMBL" id="GGEC01090181">
    <property type="protein sequence ID" value="MBX70665.1"/>
    <property type="molecule type" value="Transcribed_RNA"/>
</dbReference>
<feature type="chain" id="PRO_5015128594" evidence="1">
    <location>
        <begin position="21"/>
        <end position="42"/>
    </location>
</feature>
<feature type="signal peptide" evidence="1">
    <location>
        <begin position="1"/>
        <end position="20"/>
    </location>
</feature>
<keyword evidence="1" id="KW-0732">Signal</keyword>
<accession>A0A2P2QUN0</accession>
<sequence length="42" mass="5300">MLNFHYVLYLHLIFFMNCYFETKRICICTFVVNYRSYHHCLC</sequence>
<organism evidence="2">
    <name type="scientific">Rhizophora mucronata</name>
    <name type="common">Asiatic mangrove</name>
    <dbReference type="NCBI Taxonomy" id="61149"/>
    <lineage>
        <taxon>Eukaryota</taxon>
        <taxon>Viridiplantae</taxon>
        <taxon>Streptophyta</taxon>
        <taxon>Embryophyta</taxon>
        <taxon>Tracheophyta</taxon>
        <taxon>Spermatophyta</taxon>
        <taxon>Magnoliopsida</taxon>
        <taxon>eudicotyledons</taxon>
        <taxon>Gunneridae</taxon>
        <taxon>Pentapetalae</taxon>
        <taxon>rosids</taxon>
        <taxon>fabids</taxon>
        <taxon>Malpighiales</taxon>
        <taxon>Rhizophoraceae</taxon>
        <taxon>Rhizophora</taxon>
    </lineage>
</organism>
<proteinExistence type="predicted"/>
<dbReference type="AlphaFoldDB" id="A0A2P2QUN0"/>